<feature type="signal peptide" evidence="4">
    <location>
        <begin position="1"/>
        <end position="31"/>
    </location>
</feature>
<dbReference type="SUPFAM" id="SSF53955">
    <property type="entry name" value="Lysozyme-like"/>
    <property type="match status" value="1"/>
</dbReference>
<evidence type="ECO:0000256" key="1">
    <source>
        <dbReference type="ARBA" id="ARBA00010830"/>
    </source>
</evidence>
<feature type="compositionally biased region" description="Low complexity" evidence="3">
    <location>
        <begin position="124"/>
        <end position="153"/>
    </location>
</feature>
<dbReference type="CDD" id="cd13925">
    <property type="entry name" value="RPF"/>
    <property type="match status" value="1"/>
</dbReference>
<accession>A0ABW4PZF7</accession>
<evidence type="ECO:0000256" key="3">
    <source>
        <dbReference type="SAM" id="MobiDB-lite"/>
    </source>
</evidence>
<dbReference type="PROSITE" id="PS51318">
    <property type="entry name" value="TAT"/>
    <property type="match status" value="1"/>
</dbReference>
<feature type="compositionally biased region" description="Low complexity" evidence="3">
    <location>
        <begin position="236"/>
        <end position="255"/>
    </location>
</feature>
<dbReference type="EMBL" id="JBHUFL010000002">
    <property type="protein sequence ID" value="MFD1835509.1"/>
    <property type="molecule type" value="Genomic_DNA"/>
</dbReference>
<dbReference type="Pfam" id="PF06737">
    <property type="entry name" value="Transglycosylas"/>
    <property type="match status" value="1"/>
</dbReference>
<feature type="compositionally biased region" description="Basic and acidic residues" evidence="3">
    <location>
        <begin position="154"/>
        <end position="165"/>
    </location>
</feature>
<dbReference type="InterPro" id="IPR010618">
    <property type="entry name" value="RPF"/>
</dbReference>
<sequence>MTTSTTERKSFLGRTALTLAGGAVVAAGAFAAAPAQQADAAGGWDQVAQCESSGNWSTNTGNGFYGGLQFTKSTWQGYGGGQYASTADKATKSQQIAVAEKVLAGQGAGAWPNCGKYLTGGADTSSSPSSDSSSSDSDSSKSSDSSSSSSSESRSSESKSDRSTERTSTSSSSEKKSTEKQGDWSCDGDGIADNCTDNGFTKKTGKKSTSSESTSAKKSTSSEKKSTSSEKKSTSSKKSTSESTSSKKSTSSSKSAVGNPDLQVAGTLEVDGKMGPKTITALQDWLGVEQTGELDETTTKALQAWVKTDQDGVIGKDTVKGLEHEVGASHTGSDEVDGSTVKVLQAFLNLY</sequence>
<dbReference type="Gene3D" id="1.10.530.10">
    <property type="match status" value="1"/>
</dbReference>
<protein>
    <submittedName>
        <fullName evidence="6">Transglycosylase family protein</fullName>
    </submittedName>
</protein>
<feature type="compositionally biased region" description="Low complexity" evidence="3">
    <location>
        <begin position="207"/>
        <end position="219"/>
    </location>
</feature>
<keyword evidence="7" id="KW-1185">Reference proteome</keyword>
<evidence type="ECO:0000256" key="2">
    <source>
        <dbReference type="ARBA" id="ARBA00022801"/>
    </source>
</evidence>
<gene>
    <name evidence="6" type="ORF">ACFSDA_10525</name>
</gene>
<dbReference type="InterPro" id="IPR023346">
    <property type="entry name" value="Lysozyme-like_dom_sf"/>
</dbReference>
<feature type="compositionally biased region" description="Basic and acidic residues" evidence="3">
    <location>
        <begin position="220"/>
        <end position="233"/>
    </location>
</feature>
<evidence type="ECO:0000313" key="6">
    <source>
        <dbReference type="EMBL" id="MFD1835509.1"/>
    </source>
</evidence>
<organism evidence="6 7">
    <name type="scientific">Brachybacterium rhamnosum</name>
    <dbReference type="NCBI Taxonomy" id="173361"/>
    <lineage>
        <taxon>Bacteria</taxon>
        <taxon>Bacillati</taxon>
        <taxon>Actinomycetota</taxon>
        <taxon>Actinomycetes</taxon>
        <taxon>Micrococcales</taxon>
        <taxon>Dermabacteraceae</taxon>
        <taxon>Brachybacterium</taxon>
    </lineage>
</organism>
<comment type="similarity">
    <text evidence="1">Belongs to the transglycosylase family. Rpf subfamily.</text>
</comment>
<dbReference type="InterPro" id="IPR006311">
    <property type="entry name" value="TAT_signal"/>
</dbReference>
<evidence type="ECO:0000256" key="4">
    <source>
        <dbReference type="SAM" id="SignalP"/>
    </source>
</evidence>
<name>A0ABW4PZF7_9MICO</name>
<evidence type="ECO:0000259" key="5">
    <source>
        <dbReference type="Pfam" id="PF06737"/>
    </source>
</evidence>
<comment type="caution">
    <text evidence="6">The sequence shown here is derived from an EMBL/GenBank/DDBJ whole genome shotgun (WGS) entry which is preliminary data.</text>
</comment>
<dbReference type="Proteomes" id="UP001597280">
    <property type="component" value="Unassembled WGS sequence"/>
</dbReference>
<keyword evidence="4" id="KW-0732">Signal</keyword>
<dbReference type="RefSeq" id="WP_343904523.1">
    <property type="nucleotide sequence ID" value="NZ_BAAAIS010000002.1"/>
</dbReference>
<keyword evidence="2" id="KW-0378">Hydrolase</keyword>
<feature type="chain" id="PRO_5045261490" evidence="4">
    <location>
        <begin position="32"/>
        <end position="351"/>
    </location>
</feature>
<reference evidence="7" key="1">
    <citation type="journal article" date="2019" name="Int. J. Syst. Evol. Microbiol.">
        <title>The Global Catalogue of Microorganisms (GCM) 10K type strain sequencing project: providing services to taxonomists for standard genome sequencing and annotation.</title>
        <authorList>
            <consortium name="The Broad Institute Genomics Platform"/>
            <consortium name="The Broad Institute Genome Sequencing Center for Infectious Disease"/>
            <person name="Wu L."/>
            <person name="Ma J."/>
        </authorList>
    </citation>
    <scope>NUCLEOTIDE SEQUENCE [LARGE SCALE GENOMIC DNA]</scope>
    <source>
        <strain evidence="7">JCM 11650</strain>
    </source>
</reference>
<evidence type="ECO:0000313" key="7">
    <source>
        <dbReference type="Proteomes" id="UP001597280"/>
    </source>
</evidence>
<feature type="region of interest" description="Disordered" evidence="3">
    <location>
        <begin position="121"/>
        <end position="271"/>
    </location>
</feature>
<feature type="compositionally biased region" description="Basic and acidic residues" evidence="3">
    <location>
        <begin position="173"/>
        <end position="182"/>
    </location>
</feature>
<proteinExistence type="inferred from homology"/>
<feature type="domain" description="Resuscitation-promoting factor core lysozyme-like" evidence="5">
    <location>
        <begin position="43"/>
        <end position="114"/>
    </location>
</feature>